<dbReference type="Pfam" id="PF08241">
    <property type="entry name" value="Methyltransf_11"/>
    <property type="match status" value="1"/>
</dbReference>
<dbReference type="GO" id="GO:0032259">
    <property type="term" value="P:methylation"/>
    <property type="evidence" value="ECO:0007669"/>
    <property type="project" value="UniProtKB-KW"/>
</dbReference>
<dbReference type="CDD" id="cd02440">
    <property type="entry name" value="AdoMet_MTases"/>
    <property type="match status" value="1"/>
</dbReference>
<organism evidence="2 3">
    <name type="scientific">Candidatus Segetimicrobium genomatis</name>
    <dbReference type="NCBI Taxonomy" id="2569760"/>
    <lineage>
        <taxon>Bacteria</taxon>
        <taxon>Bacillati</taxon>
        <taxon>Candidatus Sysuimicrobiota</taxon>
        <taxon>Candidatus Sysuimicrobiia</taxon>
        <taxon>Candidatus Sysuimicrobiales</taxon>
        <taxon>Candidatus Segetimicrobiaceae</taxon>
        <taxon>Candidatus Segetimicrobium</taxon>
    </lineage>
</organism>
<evidence type="ECO:0000259" key="1">
    <source>
        <dbReference type="Pfam" id="PF08241"/>
    </source>
</evidence>
<name>A0A537KVU6_9BACT</name>
<evidence type="ECO:0000313" key="3">
    <source>
        <dbReference type="Proteomes" id="UP000319353"/>
    </source>
</evidence>
<dbReference type="Proteomes" id="UP000319353">
    <property type="component" value="Unassembled WGS sequence"/>
</dbReference>
<dbReference type="GO" id="GO:0008757">
    <property type="term" value="F:S-adenosylmethionine-dependent methyltransferase activity"/>
    <property type="evidence" value="ECO:0007669"/>
    <property type="project" value="InterPro"/>
</dbReference>
<dbReference type="SUPFAM" id="SSF53335">
    <property type="entry name" value="S-adenosyl-L-methionine-dependent methyltransferases"/>
    <property type="match status" value="1"/>
</dbReference>
<dbReference type="PANTHER" id="PTHR43861">
    <property type="entry name" value="TRANS-ACONITATE 2-METHYLTRANSFERASE-RELATED"/>
    <property type="match status" value="1"/>
</dbReference>
<dbReference type="EMBL" id="VBAL01000127">
    <property type="protein sequence ID" value="TMI99863.1"/>
    <property type="molecule type" value="Genomic_DNA"/>
</dbReference>
<feature type="domain" description="Methyltransferase type 11" evidence="1">
    <location>
        <begin position="32"/>
        <end position="135"/>
    </location>
</feature>
<keyword evidence="2" id="KW-0489">Methyltransferase</keyword>
<dbReference type="AlphaFoldDB" id="A0A537KVU6"/>
<comment type="caution">
    <text evidence="2">The sequence shown here is derived from an EMBL/GenBank/DDBJ whole genome shotgun (WGS) entry which is preliminary data.</text>
</comment>
<dbReference type="PANTHER" id="PTHR43861:SF1">
    <property type="entry name" value="TRANS-ACONITATE 2-METHYLTRANSFERASE"/>
    <property type="match status" value="1"/>
</dbReference>
<dbReference type="InterPro" id="IPR013216">
    <property type="entry name" value="Methyltransf_11"/>
</dbReference>
<reference evidence="2 3" key="1">
    <citation type="journal article" date="2019" name="Nat. Microbiol.">
        <title>Mediterranean grassland soil C-N compound turnover is dependent on rainfall and depth, and is mediated by genomically divergent microorganisms.</title>
        <authorList>
            <person name="Diamond S."/>
            <person name="Andeer P.F."/>
            <person name="Li Z."/>
            <person name="Crits-Christoph A."/>
            <person name="Burstein D."/>
            <person name="Anantharaman K."/>
            <person name="Lane K.R."/>
            <person name="Thomas B.C."/>
            <person name="Pan C."/>
            <person name="Northen T.R."/>
            <person name="Banfield J.F."/>
        </authorList>
    </citation>
    <scope>NUCLEOTIDE SEQUENCE [LARGE SCALE GENOMIC DNA]</scope>
    <source>
        <strain evidence="2">NP_4</strain>
    </source>
</reference>
<keyword evidence="2" id="KW-0808">Transferase</keyword>
<accession>A0A537KVU6</accession>
<evidence type="ECO:0000313" key="2">
    <source>
        <dbReference type="EMBL" id="TMI99863.1"/>
    </source>
</evidence>
<proteinExistence type="predicted"/>
<dbReference type="Gene3D" id="3.40.50.150">
    <property type="entry name" value="Vaccinia Virus protein VP39"/>
    <property type="match status" value="1"/>
</dbReference>
<sequence length="247" mass="27470">MKRLALPVGYWRAAEFAYVWRHLSELPGARILDLGSPKDLAAILARHRGCEVVAVDILPEAVALSQRYADAQGLDGTGPGKVKSEVQDGRALSYPDGFFDAAFSVSVLEHIPDRGDTAAIQELVRVVKRGGLVVVTTPYDRIYRESFAQHDVYERKQIGSQPVFFERHYDDAALAERLLGPAGAAVQDLEFWGEPWVRVEALLERVGPLRWVLSPLEPLLSVAFLERVEHEGKARPMAAFLTLRKNS</sequence>
<gene>
    <name evidence="2" type="ORF">E6H01_10405</name>
</gene>
<protein>
    <submittedName>
        <fullName evidence="2">Class I SAM-dependent methyltransferase</fullName>
    </submittedName>
</protein>
<dbReference type="InterPro" id="IPR029063">
    <property type="entry name" value="SAM-dependent_MTases_sf"/>
</dbReference>